<dbReference type="GO" id="GO:0016020">
    <property type="term" value="C:membrane"/>
    <property type="evidence" value="ECO:0007669"/>
    <property type="project" value="UniProtKB-SubCell"/>
</dbReference>
<reference evidence="9" key="2">
    <citation type="submission" date="2023-05" db="EMBL/GenBank/DDBJ databases">
        <authorList>
            <consortium name="Lawrence Berkeley National Laboratory"/>
            <person name="Steindorff A."/>
            <person name="Hensen N."/>
            <person name="Bonometti L."/>
            <person name="Westerberg I."/>
            <person name="Brannstrom I.O."/>
            <person name="Guillou S."/>
            <person name="Cros-Aarteil S."/>
            <person name="Calhoun S."/>
            <person name="Haridas S."/>
            <person name="Kuo A."/>
            <person name="Mondo S."/>
            <person name="Pangilinan J."/>
            <person name="Riley R."/>
            <person name="Labutti K."/>
            <person name="Andreopoulos B."/>
            <person name="Lipzen A."/>
            <person name="Chen C."/>
            <person name="Yanf M."/>
            <person name="Daum C."/>
            <person name="Ng V."/>
            <person name="Clum A."/>
            <person name="Ohm R."/>
            <person name="Martin F."/>
            <person name="Silar P."/>
            <person name="Natvig D."/>
            <person name="Lalanne C."/>
            <person name="Gautier V."/>
            <person name="Ament-Velasquez S.L."/>
            <person name="Kruys A."/>
            <person name="Hutchinson M.I."/>
            <person name="Powell A.J."/>
            <person name="Barry K."/>
            <person name="Miller A.N."/>
            <person name="Grigoriev I.V."/>
            <person name="Debuchy R."/>
            <person name="Gladieux P."/>
            <person name="Thoren M.H."/>
            <person name="Johannesson H."/>
        </authorList>
    </citation>
    <scope>NUCLEOTIDE SEQUENCE</scope>
    <source>
        <strain evidence="9">CBS 538.74</strain>
    </source>
</reference>
<name>A0AAN6VEX0_9PEZI</name>
<feature type="transmembrane region" description="Helical" evidence="7">
    <location>
        <begin position="163"/>
        <end position="187"/>
    </location>
</feature>
<evidence type="ECO:0000313" key="10">
    <source>
        <dbReference type="Proteomes" id="UP001302745"/>
    </source>
</evidence>
<dbReference type="InterPro" id="IPR052337">
    <property type="entry name" value="SAT4-like"/>
</dbReference>
<evidence type="ECO:0000256" key="1">
    <source>
        <dbReference type="ARBA" id="ARBA00004141"/>
    </source>
</evidence>
<keyword evidence="10" id="KW-1185">Reference proteome</keyword>
<proteinExistence type="inferred from homology"/>
<evidence type="ECO:0000256" key="4">
    <source>
        <dbReference type="ARBA" id="ARBA00023136"/>
    </source>
</evidence>
<dbReference type="PANTHER" id="PTHR33048:SF55">
    <property type="entry name" value="INTEGRAL MEMBRANE PROTEIN"/>
    <property type="match status" value="1"/>
</dbReference>
<comment type="similarity">
    <text evidence="5">Belongs to the SAT4 family.</text>
</comment>
<dbReference type="Pfam" id="PF20684">
    <property type="entry name" value="Fung_rhodopsin"/>
    <property type="match status" value="1"/>
</dbReference>
<comment type="caution">
    <text evidence="9">The sequence shown here is derived from an EMBL/GenBank/DDBJ whole genome shotgun (WGS) entry which is preliminary data.</text>
</comment>
<sequence length="343" mass="36930">MNTGPNAADNAESLAVNVILACALAPPFALVFVVLRFYTARRILRAIHADDFTQHGLGYHLKYLKGPHVGLVNLRMFMLLSVLPIAITGNLATLFIKTSILRFYLRFTTSCRFTVAVYIVMSMVIVANSLGALGFLFSCRPISYSWDYFALRGKGSCIAMDPWYGWLVIFNCVTDGVLLALPAWIIYPLRVGLAQKAALAAILGTGGFILGVSILRVVIVSYGWGDQDFTYKFATNFIWSIIEINVGIACACAPCLKAFAGRYIPSLRLGGGKDGVVDLYTLPTSQVARRLPGTPAGANDNDAGSNKLRCVGSGWHSKMFSSDTTVATGDSGGSEQRAAGSGR</sequence>
<evidence type="ECO:0000256" key="3">
    <source>
        <dbReference type="ARBA" id="ARBA00022989"/>
    </source>
</evidence>
<feature type="region of interest" description="Disordered" evidence="6">
    <location>
        <begin position="322"/>
        <end position="343"/>
    </location>
</feature>
<dbReference type="PANTHER" id="PTHR33048">
    <property type="entry name" value="PTH11-LIKE INTEGRAL MEMBRANE PROTEIN (AFU_ORTHOLOGUE AFUA_5G11245)"/>
    <property type="match status" value="1"/>
</dbReference>
<evidence type="ECO:0000256" key="7">
    <source>
        <dbReference type="SAM" id="Phobius"/>
    </source>
</evidence>
<feature type="domain" description="Rhodopsin" evidence="8">
    <location>
        <begin position="52"/>
        <end position="259"/>
    </location>
</feature>
<keyword evidence="2 7" id="KW-0812">Transmembrane</keyword>
<dbReference type="EMBL" id="MU857101">
    <property type="protein sequence ID" value="KAK4150055.1"/>
    <property type="molecule type" value="Genomic_DNA"/>
</dbReference>
<feature type="transmembrane region" description="Helical" evidence="7">
    <location>
        <begin position="237"/>
        <end position="259"/>
    </location>
</feature>
<reference evidence="9" key="1">
    <citation type="journal article" date="2023" name="Mol. Phylogenet. Evol.">
        <title>Genome-scale phylogeny and comparative genomics of the fungal order Sordariales.</title>
        <authorList>
            <person name="Hensen N."/>
            <person name="Bonometti L."/>
            <person name="Westerberg I."/>
            <person name="Brannstrom I.O."/>
            <person name="Guillou S."/>
            <person name="Cros-Aarteil S."/>
            <person name="Calhoun S."/>
            <person name="Haridas S."/>
            <person name="Kuo A."/>
            <person name="Mondo S."/>
            <person name="Pangilinan J."/>
            <person name="Riley R."/>
            <person name="LaButti K."/>
            <person name="Andreopoulos B."/>
            <person name="Lipzen A."/>
            <person name="Chen C."/>
            <person name="Yan M."/>
            <person name="Daum C."/>
            <person name="Ng V."/>
            <person name="Clum A."/>
            <person name="Steindorff A."/>
            <person name="Ohm R.A."/>
            <person name="Martin F."/>
            <person name="Silar P."/>
            <person name="Natvig D.O."/>
            <person name="Lalanne C."/>
            <person name="Gautier V."/>
            <person name="Ament-Velasquez S.L."/>
            <person name="Kruys A."/>
            <person name="Hutchinson M.I."/>
            <person name="Powell A.J."/>
            <person name="Barry K."/>
            <person name="Miller A.N."/>
            <person name="Grigoriev I.V."/>
            <person name="Debuchy R."/>
            <person name="Gladieux P."/>
            <person name="Hiltunen Thoren M."/>
            <person name="Johannesson H."/>
        </authorList>
    </citation>
    <scope>NUCLEOTIDE SEQUENCE</scope>
    <source>
        <strain evidence="9">CBS 538.74</strain>
    </source>
</reference>
<evidence type="ECO:0000259" key="8">
    <source>
        <dbReference type="Pfam" id="PF20684"/>
    </source>
</evidence>
<evidence type="ECO:0000313" key="9">
    <source>
        <dbReference type="EMBL" id="KAK4150055.1"/>
    </source>
</evidence>
<evidence type="ECO:0000256" key="2">
    <source>
        <dbReference type="ARBA" id="ARBA00022692"/>
    </source>
</evidence>
<evidence type="ECO:0000256" key="6">
    <source>
        <dbReference type="SAM" id="MobiDB-lite"/>
    </source>
</evidence>
<keyword evidence="3 7" id="KW-1133">Transmembrane helix</keyword>
<keyword evidence="4 7" id="KW-0472">Membrane</keyword>
<feature type="transmembrane region" description="Helical" evidence="7">
    <location>
        <begin position="76"/>
        <end position="96"/>
    </location>
</feature>
<dbReference type="AlphaFoldDB" id="A0AAN6VEX0"/>
<accession>A0AAN6VEX0</accession>
<dbReference type="InterPro" id="IPR049326">
    <property type="entry name" value="Rhodopsin_dom_fungi"/>
</dbReference>
<dbReference type="Proteomes" id="UP001302745">
    <property type="component" value="Unassembled WGS sequence"/>
</dbReference>
<evidence type="ECO:0000256" key="5">
    <source>
        <dbReference type="ARBA" id="ARBA00038359"/>
    </source>
</evidence>
<comment type="subcellular location">
    <subcellularLocation>
        <location evidence="1">Membrane</location>
        <topology evidence="1">Multi-pass membrane protein</topology>
    </subcellularLocation>
</comment>
<organism evidence="9 10">
    <name type="scientific">Chaetomidium leptoderma</name>
    <dbReference type="NCBI Taxonomy" id="669021"/>
    <lineage>
        <taxon>Eukaryota</taxon>
        <taxon>Fungi</taxon>
        <taxon>Dikarya</taxon>
        <taxon>Ascomycota</taxon>
        <taxon>Pezizomycotina</taxon>
        <taxon>Sordariomycetes</taxon>
        <taxon>Sordariomycetidae</taxon>
        <taxon>Sordariales</taxon>
        <taxon>Chaetomiaceae</taxon>
        <taxon>Chaetomidium</taxon>
    </lineage>
</organism>
<feature type="transmembrane region" description="Helical" evidence="7">
    <location>
        <begin position="14"/>
        <end position="38"/>
    </location>
</feature>
<feature type="transmembrane region" description="Helical" evidence="7">
    <location>
        <begin position="199"/>
        <end position="225"/>
    </location>
</feature>
<gene>
    <name evidence="9" type="ORF">C8A00DRAFT_46473</name>
</gene>
<protein>
    <recommendedName>
        <fullName evidence="8">Rhodopsin domain-containing protein</fullName>
    </recommendedName>
</protein>
<feature type="transmembrane region" description="Helical" evidence="7">
    <location>
        <begin position="117"/>
        <end position="143"/>
    </location>
</feature>